<dbReference type="EMBL" id="JAAXZR010000012">
    <property type="protein sequence ID" value="NLT79249.1"/>
    <property type="molecule type" value="Genomic_DNA"/>
</dbReference>
<evidence type="ECO:0000256" key="3">
    <source>
        <dbReference type="ARBA" id="ARBA00013080"/>
    </source>
</evidence>
<comment type="caution">
    <text evidence="8">Lacks conserved residue(s) required for the propagation of feature annotation.</text>
</comment>
<feature type="active site" evidence="9">
    <location>
        <position position="91"/>
    </location>
</feature>
<dbReference type="SUPFAM" id="SSF54506">
    <property type="entry name" value="Diaminopimelate epimerase-like"/>
    <property type="match status" value="2"/>
</dbReference>
<organism evidence="10 11">
    <name type="scientific">Bifidobacterium crudilactis</name>
    <dbReference type="NCBI Taxonomy" id="327277"/>
    <lineage>
        <taxon>Bacteria</taxon>
        <taxon>Bacillati</taxon>
        <taxon>Actinomycetota</taxon>
        <taxon>Actinomycetes</taxon>
        <taxon>Bifidobacteriales</taxon>
        <taxon>Bifidobacteriaceae</taxon>
        <taxon>Bifidobacterium</taxon>
    </lineage>
</organism>
<dbReference type="InterPro" id="IPR018510">
    <property type="entry name" value="DAP_epimerase_AS"/>
</dbReference>
<dbReference type="Gene3D" id="3.10.310.10">
    <property type="entry name" value="Diaminopimelate Epimerase, Chain A, domain 1"/>
    <property type="match status" value="2"/>
</dbReference>
<evidence type="ECO:0000256" key="9">
    <source>
        <dbReference type="PROSITE-ProRule" id="PRU10125"/>
    </source>
</evidence>
<feature type="binding site" evidence="8">
    <location>
        <position position="182"/>
    </location>
    <ligand>
        <name>substrate</name>
    </ligand>
</feature>
<protein>
    <recommendedName>
        <fullName evidence="3 8">Diaminopimelate epimerase</fullName>
        <shortName evidence="8">DAP epimerase</shortName>
        <ecNumber evidence="3 8">5.1.1.7</ecNumber>
    </recommendedName>
    <alternativeName>
        <fullName evidence="8">PLP-independent amino acid racemase</fullName>
    </alternativeName>
</protein>
<dbReference type="PANTHER" id="PTHR31689:SF0">
    <property type="entry name" value="DIAMINOPIMELATE EPIMERASE"/>
    <property type="match status" value="1"/>
</dbReference>
<dbReference type="GO" id="GO:0008837">
    <property type="term" value="F:diaminopimelate epimerase activity"/>
    <property type="evidence" value="ECO:0007669"/>
    <property type="project" value="UniProtKB-UniRule"/>
</dbReference>
<proteinExistence type="inferred from homology"/>
<feature type="site" description="Could be important to modulate the pK values of the two catalytic cysteine residues" evidence="8">
    <location>
        <position position="254"/>
    </location>
</feature>
<comment type="catalytic activity">
    <reaction evidence="7 8">
        <text>(2S,6S)-2,6-diaminopimelate = meso-2,6-diaminopimelate</text>
        <dbReference type="Rhea" id="RHEA:15393"/>
        <dbReference type="ChEBI" id="CHEBI:57609"/>
        <dbReference type="ChEBI" id="CHEBI:57791"/>
        <dbReference type="EC" id="5.1.1.7"/>
    </reaction>
</comment>
<dbReference type="PANTHER" id="PTHR31689">
    <property type="entry name" value="DIAMINOPIMELATE EPIMERASE, CHLOROPLASTIC"/>
    <property type="match status" value="1"/>
</dbReference>
<comment type="subcellular location">
    <subcellularLocation>
        <location evidence="8">Cytoplasm</location>
    </subcellularLocation>
</comment>
<dbReference type="Proteomes" id="UP000767327">
    <property type="component" value="Unassembled WGS sequence"/>
</dbReference>
<evidence type="ECO:0000313" key="11">
    <source>
        <dbReference type="Proteomes" id="UP000767327"/>
    </source>
</evidence>
<evidence type="ECO:0000256" key="8">
    <source>
        <dbReference type="HAMAP-Rule" id="MF_00197"/>
    </source>
</evidence>
<dbReference type="RefSeq" id="WP_273172961.1">
    <property type="nucleotide sequence ID" value="NZ_JAAXZR010000012.1"/>
</dbReference>
<feature type="active site" description="Proton donor" evidence="8">
    <location>
        <position position="91"/>
    </location>
</feature>
<name>A0A971IC10_9BIFI</name>
<feature type="binding site" evidence="8">
    <location>
        <begin position="254"/>
        <end position="255"/>
    </location>
    <ligand>
        <name>substrate</name>
    </ligand>
</feature>
<evidence type="ECO:0000256" key="2">
    <source>
        <dbReference type="ARBA" id="ARBA00010219"/>
    </source>
</evidence>
<evidence type="ECO:0000256" key="1">
    <source>
        <dbReference type="ARBA" id="ARBA00005196"/>
    </source>
</evidence>
<evidence type="ECO:0000313" key="10">
    <source>
        <dbReference type="EMBL" id="NLT79249.1"/>
    </source>
</evidence>
<dbReference type="GO" id="GO:0009089">
    <property type="term" value="P:lysine biosynthetic process via diaminopimelate"/>
    <property type="evidence" value="ECO:0007669"/>
    <property type="project" value="UniProtKB-UniRule"/>
</dbReference>
<dbReference type="NCBIfam" id="TIGR00652">
    <property type="entry name" value="DapF"/>
    <property type="match status" value="1"/>
</dbReference>
<dbReference type="GO" id="GO:0005829">
    <property type="term" value="C:cytosol"/>
    <property type="evidence" value="ECO:0007669"/>
    <property type="project" value="TreeGrafter"/>
</dbReference>
<dbReference type="EC" id="5.1.1.7" evidence="3 8"/>
<gene>
    <name evidence="8 10" type="primary">dapF</name>
    <name evidence="10" type="ORF">GXW98_03045</name>
</gene>
<keyword evidence="6 8" id="KW-0413">Isomerase</keyword>
<feature type="binding site" evidence="8">
    <location>
        <position position="82"/>
    </location>
    <ligand>
        <name>substrate</name>
    </ligand>
</feature>
<keyword evidence="4 8" id="KW-0028">Amino-acid biosynthesis</keyword>
<comment type="caution">
    <text evidence="10">The sequence shown here is derived from an EMBL/GenBank/DDBJ whole genome shotgun (WGS) entry which is preliminary data.</text>
</comment>
<dbReference type="HAMAP" id="MF_00197">
    <property type="entry name" value="DAP_epimerase"/>
    <property type="match status" value="1"/>
</dbReference>
<feature type="site" description="Could be important to modulate the pK values of the two catalytic cysteine residues" evidence="8">
    <location>
        <position position="184"/>
    </location>
</feature>
<keyword evidence="5 8" id="KW-0457">Lysine biosynthesis</keyword>
<reference evidence="10" key="2">
    <citation type="submission" date="2020-01" db="EMBL/GenBank/DDBJ databases">
        <authorList>
            <person name="Campanaro S."/>
        </authorList>
    </citation>
    <scope>NUCLEOTIDE SEQUENCE</scope>
    <source>
        <strain evidence="10">AS01afH2WH_6</strain>
    </source>
</reference>
<keyword evidence="8" id="KW-0963">Cytoplasm</keyword>
<feature type="binding site" evidence="8">
    <location>
        <position position="230"/>
    </location>
    <ligand>
        <name>substrate</name>
    </ligand>
</feature>
<feature type="active site" description="Proton acceptor" evidence="8">
    <location>
        <position position="263"/>
    </location>
</feature>
<comment type="subunit">
    <text evidence="8">Homodimer.</text>
</comment>
<reference evidence="10" key="1">
    <citation type="journal article" date="2020" name="Biotechnol. Biofuels">
        <title>New insights from the biogas microbiome by comprehensive genome-resolved metagenomics of nearly 1600 species originating from multiple anaerobic digesters.</title>
        <authorList>
            <person name="Campanaro S."/>
            <person name="Treu L."/>
            <person name="Rodriguez-R L.M."/>
            <person name="Kovalovszki A."/>
            <person name="Ziels R.M."/>
            <person name="Maus I."/>
            <person name="Zhu X."/>
            <person name="Kougias P.G."/>
            <person name="Basile A."/>
            <person name="Luo G."/>
            <person name="Schluter A."/>
            <person name="Konstantinidis K.T."/>
            <person name="Angelidaki I."/>
        </authorList>
    </citation>
    <scope>NUCLEOTIDE SEQUENCE</scope>
    <source>
        <strain evidence="10">AS01afH2WH_6</strain>
    </source>
</reference>
<accession>A0A971IC10</accession>
<comment type="function">
    <text evidence="8">Catalyzes the stereoinversion of LL-2,6-diaminopimelate (L,L-DAP) to meso-diaminopimelate (meso-DAP), a precursor of L-lysine and an essential component of the bacterial peptidoglycan.</text>
</comment>
<evidence type="ECO:0000256" key="4">
    <source>
        <dbReference type="ARBA" id="ARBA00022605"/>
    </source>
</evidence>
<feature type="binding site" evidence="8">
    <location>
        <begin position="92"/>
        <end position="93"/>
    </location>
    <ligand>
        <name>substrate</name>
    </ligand>
</feature>
<comment type="pathway">
    <text evidence="1 8">Amino-acid biosynthesis; L-lysine biosynthesis via DAP pathway; DL-2,6-diaminopimelate from LL-2,6-diaminopimelate: step 1/1.</text>
</comment>
<dbReference type="PROSITE" id="PS01326">
    <property type="entry name" value="DAP_EPIMERASE"/>
    <property type="match status" value="1"/>
</dbReference>
<sequence>MSIPDTVFKAHGTGNDFVVYADPEGRYEPSKDEVVWLTDRHRGIGGDGLLRITRPCFVSDLSEEEIRSDEQSGAHWFMDYRNADGSLAQMCGNGTRASALFIQRMNLGDGDSGKAAGHADCIALGTRAGVKTLTPLGDDDLLGHDVFRVDMGEWRIGPLMEHTVSIPGIDGRIRGTYVDMGNPHVVCLIGDRSNDFAQEVARSSSTLPELEMLDLTRKPVVEPALAEGQNVEFVRVESVDTAKDAGTATMRVHERGVGETLSCGTGLCATGVTLRALTGISHWTIHVRGGVLQVDVDDDAVRLTGSATIVGTISLAPRR</sequence>
<evidence type="ECO:0000256" key="6">
    <source>
        <dbReference type="ARBA" id="ARBA00023235"/>
    </source>
</evidence>
<evidence type="ECO:0000256" key="7">
    <source>
        <dbReference type="ARBA" id="ARBA00051712"/>
    </source>
</evidence>
<dbReference type="Pfam" id="PF01678">
    <property type="entry name" value="DAP_epimerase"/>
    <property type="match status" value="2"/>
</dbReference>
<feature type="binding site" evidence="8">
    <location>
        <position position="15"/>
    </location>
    <ligand>
        <name>substrate</name>
    </ligand>
</feature>
<comment type="similarity">
    <text evidence="2 8">Belongs to the diaminopimelate epimerase family.</text>
</comment>
<evidence type="ECO:0000256" key="5">
    <source>
        <dbReference type="ARBA" id="ARBA00023154"/>
    </source>
</evidence>
<feature type="binding site" evidence="8">
    <location>
        <begin position="264"/>
        <end position="265"/>
    </location>
    <ligand>
        <name>substrate</name>
    </ligand>
</feature>
<dbReference type="AlphaFoldDB" id="A0A971IC10"/>
<dbReference type="InterPro" id="IPR001653">
    <property type="entry name" value="DAP_epimerase_DapF"/>
</dbReference>